<dbReference type="InterPro" id="IPR033308">
    <property type="entry name" value="PGAP5/Cdc1/Ted1"/>
</dbReference>
<dbReference type="GO" id="GO:0006506">
    <property type="term" value="P:GPI anchor biosynthetic process"/>
    <property type="evidence" value="ECO:0007669"/>
    <property type="project" value="InterPro"/>
</dbReference>
<dbReference type="PANTHER" id="PTHR13315:SF1">
    <property type="entry name" value="PROTEIN TED1"/>
    <property type="match status" value="1"/>
</dbReference>
<protein>
    <recommendedName>
        <fullName evidence="5">Calcineurin-like phosphoesterase domain-containing protein</fullName>
    </recommendedName>
</protein>
<feature type="transmembrane region" description="Helical" evidence="2">
    <location>
        <begin position="456"/>
        <end position="480"/>
    </location>
</feature>
<feature type="transmembrane region" description="Helical" evidence="2">
    <location>
        <begin position="7"/>
        <end position="28"/>
    </location>
</feature>
<organism evidence="3 4">
    <name type="scientific">Elasticomyces elasticus</name>
    <dbReference type="NCBI Taxonomy" id="574655"/>
    <lineage>
        <taxon>Eukaryota</taxon>
        <taxon>Fungi</taxon>
        <taxon>Dikarya</taxon>
        <taxon>Ascomycota</taxon>
        <taxon>Pezizomycotina</taxon>
        <taxon>Dothideomycetes</taxon>
        <taxon>Dothideomycetidae</taxon>
        <taxon>Mycosphaerellales</taxon>
        <taxon>Teratosphaeriaceae</taxon>
        <taxon>Elasticomyces</taxon>
    </lineage>
</organism>
<comment type="caution">
    <text evidence="3">The sequence shown here is derived from an EMBL/GenBank/DDBJ whole genome shotgun (WGS) entry which is preliminary data.</text>
</comment>
<name>A0AAN7VN30_9PEZI</name>
<dbReference type="Proteomes" id="UP001310594">
    <property type="component" value="Unassembled WGS sequence"/>
</dbReference>
<evidence type="ECO:0000313" key="4">
    <source>
        <dbReference type="Proteomes" id="UP001310594"/>
    </source>
</evidence>
<dbReference type="Gene3D" id="3.60.21.10">
    <property type="match status" value="1"/>
</dbReference>
<dbReference type="EMBL" id="JAVRQU010000016">
    <property type="protein sequence ID" value="KAK5694279.1"/>
    <property type="molecule type" value="Genomic_DNA"/>
</dbReference>
<evidence type="ECO:0008006" key="5">
    <source>
        <dbReference type="Google" id="ProtNLM"/>
    </source>
</evidence>
<keyword evidence="1 2" id="KW-0472">Membrane</keyword>
<proteinExistence type="predicted"/>
<dbReference type="AlphaFoldDB" id="A0AAN7VN30"/>
<gene>
    <name evidence="3" type="ORF">LTR97_009901</name>
</gene>
<dbReference type="SUPFAM" id="SSF56300">
    <property type="entry name" value="Metallo-dependent phosphatases"/>
    <property type="match status" value="1"/>
</dbReference>
<evidence type="ECO:0000256" key="2">
    <source>
        <dbReference type="SAM" id="Phobius"/>
    </source>
</evidence>
<dbReference type="InterPro" id="IPR029052">
    <property type="entry name" value="Metallo-depent_PP-like"/>
</dbReference>
<dbReference type="GO" id="GO:0016020">
    <property type="term" value="C:membrane"/>
    <property type="evidence" value="ECO:0007669"/>
    <property type="project" value="GOC"/>
</dbReference>
<dbReference type="PANTHER" id="PTHR13315">
    <property type="entry name" value="METALLO PHOSPHOESTERASE RELATED"/>
    <property type="match status" value="1"/>
</dbReference>
<keyword evidence="2" id="KW-0812">Transmembrane</keyword>
<keyword evidence="2" id="KW-1133">Transmembrane helix</keyword>
<dbReference type="GO" id="GO:0005783">
    <property type="term" value="C:endoplasmic reticulum"/>
    <property type="evidence" value="ECO:0007669"/>
    <property type="project" value="TreeGrafter"/>
</dbReference>
<reference evidence="3" key="1">
    <citation type="submission" date="2023-08" db="EMBL/GenBank/DDBJ databases">
        <title>Black Yeasts Isolated from many extreme environments.</title>
        <authorList>
            <person name="Coleine C."/>
            <person name="Stajich J.E."/>
            <person name="Selbmann L."/>
        </authorList>
    </citation>
    <scope>NUCLEOTIDE SEQUENCE</scope>
    <source>
        <strain evidence="3">CCFEE 5810</strain>
    </source>
</reference>
<sequence length="495" mass="55360">MRVHSGFFFAIFRFLIPPALIGLAYLYLYPVLQQCEFPVATSAEAACYKDGTSGVAATIAPFRLLALADPQLEGDTSIPMLSSETWSQRLAEKGVTAVVKEDVTRVLQRGRKRVDLWGNDLYLAHIYRMVRWWTDPTHTVVLGDLLGSQWIGDEEFRRRSDRFWNTVFSGGTRVPHNITDVYGHVEVLGADKAWKNRIIAIAGNHDIGYAGDVDDHRIERFENAFGAANWDIRFRLPSNVSQKPSFANPFAIPDPELHLVILNSMILDSPILHPSLRERSLQVLEETLHDHHNFPVPKPKNAATILLTHVPLHKTAGVCVDPPYFSYFPDDQGGGIKEQNHLSEDTSAFLLSELLPLDVKGNAIVLNGHDHEGCDTFHSRSLHSSDDKLEDWTAARLNSARARVAKESHVGLREVTVRSMMGSFGGNAGLLSAWFDETVGEWKFEYDSCMLGVQHIWWAGHVLALVELGLGAVGMILWLLERRTDALATRKIKSA</sequence>
<evidence type="ECO:0000313" key="3">
    <source>
        <dbReference type="EMBL" id="KAK5694279.1"/>
    </source>
</evidence>
<accession>A0AAN7VN30</accession>
<evidence type="ECO:0000256" key="1">
    <source>
        <dbReference type="ARBA" id="ARBA00023136"/>
    </source>
</evidence>